<dbReference type="EMBL" id="KZ824774">
    <property type="protein sequence ID" value="RAH85530.1"/>
    <property type="molecule type" value="Genomic_DNA"/>
</dbReference>
<dbReference type="Proteomes" id="UP000249497">
    <property type="component" value="Unassembled WGS sequence"/>
</dbReference>
<evidence type="ECO:0000313" key="1">
    <source>
        <dbReference type="EMBL" id="RAH85530.1"/>
    </source>
</evidence>
<accession>A0A8T8XBZ8</accession>
<evidence type="ECO:0000313" key="2">
    <source>
        <dbReference type="Proteomes" id="UP000249497"/>
    </source>
</evidence>
<gene>
    <name evidence="1" type="ORF">BO86DRAFT_159903</name>
</gene>
<dbReference type="RefSeq" id="XP_025531424.1">
    <property type="nucleotide sequence ID" value="XM_025666405.1"/>
</dbReference>
<name>A0A8T8XBZ8_ASPJA</name>
<dbReference type="AlphaFoldDB" id="A0A8T8XBZ8"/>
<reference evidence="1 2" key="1">
    <citation type="submission" date="2018-02" db="EMBL/GenBank/DDBJ databases">
        <title>The genomes of Aspergillus section Nigri reveals drivers in fungal speciation.</title>
        <authorList>
            <consortium name="DOE Joint Genome Institute"/>
            <person name="Vesth T.C."/>
            <person name="Nybo J."/>
            <person name="Theobald S."/>
            <person name="Brandl J."/>
            <person name="Frisvad J.C."/>
            <person name="Nielsen K.F."/>
            <person name="Lyhne E.K."/>
            <person name="Kogle M.E."/>
            <person name="Kuo A."/>
            <person name="Riley R."/>
            <person name="Clum A."/>
            <person name="Nolan M."/>
            <person name="Lipzen A."/>
            <person name="Salamov A."/>
            <person name="Henrissat B."/>
            <person name="Wiebenga A."/>
            <person name="De vries R.P."/>
            <person name="Grigoriev I.V."/>
            <person name="Mortensen U.H."/>
            <person name="Andersen M.R."/>
            <person name="Baker S.E."/>
        </authorList>
    </citation>
    <scope>NUCLEOTIDE SEQUENCE [LARGE SCALE GENOMIC DNA]</scope>
    <source>
        <strain evidence="1 2">CBS 114.51</strain>
    </source>
</reference>
<dbReference type="GeneID" id="37170097"/>
<protein>
    <submittedName>
        <fullName evidence="1">Uncharacterized protein</fullName>
    </submittedName>
</protein>
<proteinExistence type="predicted"/>
<keyword evidence="2" id="KW-1185">Reference proteome</keyword>
<sequence length="90" mass="9918">MPVVAAAYHVTGLPGCAGSHPPKNRRNWTLCVSCAALDFGKREISWHGLYSSEKSAVIFGIFRGPRGRPNQCTICPKENILQNVKAYENM</sequence>
<organism evidence="1 2">
    <name type="scientific">Aspergillus japonicus CBS 114.51</name>
    <dbReference type="NCBI Taxonomy" id="1448312"/>
    <lineage>
        <taxon>Eukaryota</taxon>
        <taxon>Fungi</taxon>
        <taxon>Dikarya</taxon>
        <taxon>Ascomycota</taxon>
        <taxon>Pezizomycotina</taxon>
        <taxon>Eurotiomycetes</taxon>
        <taxon>Eurotiomycetidae</taxon>
        <taxon>Eurotiales</taxon>
        <taxon>Aspergillaceae</taxon>
        <taxon>Aspergillus</taxon>
        <taxon>Aspergillus subgen. Circumdati</taxon>
    </lineage>
</organism>